<sequence length="298" mass="34348">MASIIMKHWQKETDFIVYLFIRLVTLTPCCVYRILTWPIIRLGSSGWAARKIPIFRRILNNIAVVFPGMSWSGKFALLKQVLQKTVVGFYESSRMYRKNWINRVVDAEGLAHLDEALAKGKGVIAFSAHLGSFPLILSYLKMHGYPIRNIGRDPENPYLARYFEKVRGKAGVKHIPKNPVGLSIRESMRWLKAGNILSLPSDQYSRQGMSVPFFGQAVRTPTGPAVFARRLGCAVVPISIVRRANKHLIRVELALPMSWSKDQKKDIKENTALCNRMIERWVRENPEEWFGWFTRRFR</sequence>
<keyword evidence="4" id="KW-0808">Transferase</keyword>
<organism evidence="8 9">
    <name type="scientific">bacterium (Candidatus Ratteibacteria) CG01_land_8_20_14_3_00_40_19</name>
    <dbReference type="NCBI Taxonomy" id="2014290"/>
    <lineage>
        <taxon>Bacteria</taxon>
        <taxon>Candidatus Ratteibacteria</taxon>
    </lineage>
</organism>
<protein>
    <recommendedName>
        <fullName evidence="10">Lipid A biosynthesis acyltransferase</fullName>
    </recommendedName>
</protein>
<gene>
    <name evidence="8" type="ORF">COS11_01735</name>
</gene>
<dbReference type="PANTHER" id="PTHR30606">
    <property type="entry name" value="LIPID A BIOSYNTHESIS LAUROYL ACYLTRANSFERASE"/>
    <property type="match status" value="1"/>
</dbReference>
<dbReference type="AlphaFoldDB" id="A0A2M7E9U7"/>
<keyword evidence="2" id="KW-1003">Cell membrane</keyword>
<accession>A0A2M7E9U7</accession>
<evidence type="ECO:0008006" key="10">
    <source>
        <dbReference type="Google" id="ProtNLM"/>
    </source>
</evidence>
<keyword evidence="3" id="KW-0997">Cell inner membrane</keyword>
<keyword evidence="5 7" id="KW-0472">Membrane</keyword>
<comment type="caution">
    <text evidence="8">The sequence shown here is derived from an EMBL/GenBank/DDBJ whole genome shotgun (WGS) entry which is preliminary data.</text>
</comment>
<name>A0A2M7E9U7_9BACT</name>
<dbReference type="GO" id="GO:0005886">
    <property type="term" value="C:plasma membrane"/>
    <property type="evidence" value="ECO:0007669"/>
    <property type="project" value="UniProtKB-SubCell"/>
</dbReference>
<evidence type="ECO:0000256" key="2">
    <source>
        <dbReference type="ARBA" id="ARBA00022475"/>
    </source>
</evidence>
<keyword evidence="6" id="KW-0012">Acyltransferase</keyword>
<feature type="transmembrane region" description="Helical" evidence="7">
    <location>
        <begin position="15"/>
        <end position="35"/>
    </location>
</feature>
<dbReference type="GO" id="GO:0009247">
    <property type="term" value="P:glycolipid biosynthetic process"/>
    <property type="evidence" value="ECO:0007669"/>
    <property type="project" value="UniProtKB-ARBA"/>
</dbReference>
<evidence type="ECO:0000313" key="8">
    <source>
        <dbReference type="EMBL" id="PIV64522.1"/>
    </source>
</evidence>
<dbReference type="EMBL" id="PETL01000088">
    <property type="protein sequence ID" value="PIV64522.1"/>
    <property type="molecule type" value="Genomic_DNA"/>
</dbReference>
<dbReference type="PANTHER" id="PTHR30606:SF10">
    <property type="entry name" value="PHOSPHATIDYLINOSITOL MANNOSIDE ACYLTRANSFERASE"/>
    <property type="match status" value="1"/>
</dbReference>
<dbReference type="CDD" id="cd07984">
    <property type="entry name" value="LPLAT_LABLAT-like"/>
    <property type="match status" value="1"/>
</dbReference>
<dbReference type="Proteomes" id="UP000228886">
    <property type="component" value="Unassembled WGS sequence"/>
</dbReference>
<dbReference type="InterPro" id="IPR004960">
    <property type="entry name" value="LipA_acyltrans"/>
</dbReference>
<dbReference type="Pfam" id="PF03279">
    <property type="entry name" value="Lip_A_acyltrans"/>
    <property type="match status" value="1"/>
</dbReference>
<proteinExistence type="predicted"/>
<comment type="subcellular location">
    <subcellularLocation>
        <location evidence="1">Cell inner membrane</location>
    </subcellularLocation>
</comment>
<evidence type="ECO:0000256" key="1">
    <source>
        <dbReference type="ARBA" id="ARBA00004533"/>
    </source>
</evidence>
<dbReference type="GO" id="GO:0016746">
    <property type="term" value="F:acyltransferase activity"/>
    <property type="evidence" value="ECO:0007669"/>
    <property type="project" value="UniProtKB-KW"/>
</dbReference>
<keyword evidence="7" id="KW-0812">Transmembrane</keyword>
<reference evidence="9" key="1">
    <citation type="submission" date="2017-09" db="EMBL/GenBank/DDBJ databases">
        <title>Depth-based differentiation of microbial function through sediment-hosted aquifers and enrichment of novel symbionts in the deep terrestrial subsurface.</title>
        <authorList>
            <person name="Probst A.J."/>
            <person name="Ladd B."/>
            <person name="Jarett J.K."/>
            <person name="Geller-Mcgrath D.E."/>
            <person name="Sieber C.M.K."/>
            <person name="Emerson J.B."/>
            <person name="Anantharaman K."/>
            <person name="Thomas B.C."/>
            <person name="Malmstrom R."/>
            <person name="Stieglmeier M."/>
            <person name="Klingl A."/>
            <person name="Woyke T."/>
            <person name="Ryan C.M."/>
            <person name="Banfield J.F."/>
        </authorList>
    </citation>
    <scope>NUCLEOTIDE SEQUENCE [LARGE SCALE GENOMIC DNA]</scope>
</reference>
<evidence type="ECO:0000256" key="3">
    <source>
        <dbReference type="ARBA" id="ARBA00022519"/>
    </source>
</evidence>
<evidence type="ECO:0000256" key="4">
    <source>
        <dbReference type="ARBA" id="ARBA00022679"/>
    </source>
</evidence>
<evidence type="ECO:0000256" key="7">
    <source>
        <dbReference type="SAM" id="Phobius"/>
    </source>
</evidence>
<evidence type="ECO:0000256" key="6">
    <source>
        <dbReference type="ARBA" id="ARBA00023315"/>
    </source>
</evidence>
<evidence type="ECO:0000313" key="9">
    <source>
        <dbReference type="Proteomes" id="UP000228886"/>
    </source>
</evidence>
<keyword evidence="7" id="KW-1133">Transmembrane helix</keyword>
<evidence type="ECO:0000256" key="5">
    <source>
        <dbReference type="ARBA" id="ARBA00023136"/>
    </source>
</evidence>